<evidence type="ECO:0000313" key="3">
    <source>
        <dbReference type="Proteomes" id="UP001189429"/>
    </source>
</evidence>
<evidence type="ECO:0008006" key="4">
    <source>
        <dbReference type="Google" id="ProtNLM"/>
    </source>
</evidence>
<accession>A0ABN9QXB8</accession>
<dbReference type="Proteomes" id="UP001189429">
    <property type="component" value="Unassembled WGS sequence"/>
</dbReference>
<keyword evidence="3" id="KW-1185">Reference proteome</keyword>
<feature type="compositionally biased region" description="Low complexity" evidence="1">
    <location>
        <begin position="99"/>
        <end position="108"/>
    </location>
</feature>
<comment type="caution">
    <text evidence="2">The sequence shown here is derived from an EMBL/GenBank/DDBJ whole genome shotgun (WGS) entry which is preliminary data.</text>
</comment>
<feature type="region of interest" description="Disordered" evidence="1">
    <location>
        <begin position="1"/>
        <end position="51"/>
    </location>
</feature>
<dbReference type="EMBL" id="CAUYUJ010004273">
    <property type="protein sequence ID" value="CAK0808871.1"/>
    <property type="molecule type" value="Genomic_DNA"/>
</dbReference>
<gene>
    <name evidence="2" type="ORF">PCOR1329_LOCUS14317</name>
</gene>
<sequence>QVPTGLVLSSVWVRHEGGDERGRRPPSLLWSPRAPPPRARPEDRPTAGQCLRHPWLQRSRDANSLKVWPRTPFSSCTLESLGKNHEQGRERRLHRARGAHPALPAADDPGPPPARRAAACCPLPTPAAALGPGAALAARGSVVVVARR</sequence>
<reference evidence="2" key="1">
    <citation type="submission" date="2023-10" db="EMBL/GenBank/DDBJ databases">
        <authorList>
            <person name="Chen Y."/>
            <person name="Shah S."/>
            <person name="Dougan E. K."/>
            <person name="Thang M."/>
            <person name="Chan C."/>
        </authorList>
    </citation>
    <scope>NUCLEOTIDE SEQUENCE [LARGE SCALE GENOMIC DNA]</scope>
</reference>
<feature type="compositionally biased region" description="Basic and acidic residues" evidence="1">
    <location>
        <begin position="13"/>
        <end position="23"/>
    </location>
</feature>
<protein>
    <recommendedName>
        <fullName evidence="4">Aurora kinase</fullName>
    </recommendedName>
</protein>
<feature type="region of interest" description="Disordered" evidence="1">
    <location>
        <begin position="78"/>
        <end position="117"/>
    </location>
</feature>
<feature type="non-terminal residue" evidence="2">
    <location>
        <position position="148"/>
    </location>
</feature>
<evidence type="ECO:0000313" key="2">
    <source>
        <dbReference type="EMBL" id="CAK0808871.1"/>
    </source>
</evidence>
<evidence type="ECO:0000256" key="1">
    <source>
        <dbReference type="SAM" id="MobiDB-lite"/>
    </source>
</evidence>
<feature type="non-terminal residue" evidence="2">
    <location>
        <position position="1"/>
    </location>
</feature>
<proteinExistence type="predicted"/>
<name>A0ABN9QXB8_9DINO</name>
<organism evidence="2 3">
    <name type="scientific">Prorocentrum cordatum</name>
    <dbReference type="NCBI Taxonomy" id="2364126"/>
    <lineage>
        <taxon>Eukaryota</taxon>
        <taxon>Sar</taxon>
        <taxon>Alveolata</taxon>
        <taxon>Dinophyceae</taxon>
        <taxon>Prorocentrales</taxon>
        <taxon>Prorocentraceae</taxon>
        <taxon>Prorocentrum</taxon>
    </lineage>
</organism>